<evidence type="ECO:0000313" key="2">
    <source>
        <dbReference type="Proteomes" id="UP000185109"/>
    </source>
</evidence>
<reference evidence="1 2" key="1">
    <citation type="submission" date="2016-09" db="EMBL/GenBank/DDBJ databases">
        <title>The complete genome sequences of Rhizobium gallicum, symbiovars gallicum and phaseoli, symbionts associated to common bean (Phaseolus vulgaris).</title>
        <authorList>
            <person name="Bustos P."/>
            <person name="Santamaria R.I."/>
            <person name="Perez-Carrascal O.M."/>
            <person name="Juarez S."/>
            <person name="Lozano L."/>
            <person name="Martinez-Flores I."/>
            <person name="Martinez-Romero E."/>
            <person name="Cevallos M."/>
            <person name="Romero D."/>
            <person name="Davila G."/>
            <person name="Gonzalez V."/>
        </authorList>
    </citation>
    <scope>NUCLEOTIDE SEQUENCE [LARGE SCALE GENOMIC DNA]</scope>
    <source>
        <strain evidence="1 2">8C-3</strain>
        <plasmid evidence="2">Plasmid prsp8c3a</plasmid>
    </source>
</reference>
<organism evidence="1 2">
    <name type="scientific">Rhizobium etli 8C-3</name>
    <dbReference type="NCBI Taxonomy" id="538025"/>
    <lineage>
        <taxon>Bacteria</taxon>
        <taxon>Pseudomonadati</taxon>
        <taxon>Pseudomonadota</taxon>
        <taxon>Alphaproteobacteria</taxon>
        <taxon>Hyphomicrobiales</taxon>
        <taxon>Rhizobiaceae</taxon>
        <taxon>Rhizobium/Agrobacterium group</taxon>
        <taxon>Rhizobium</taxon>
    </lineage>
</organism>
<gene>
    <name evidence="1" type="ORF">AM571_PA00389</name>
</gene>
<name>A0A1L5PAM7_RHIET</name>
<dbReference type="AlphaFoldDB" id="A0A1L5PAM7"/>
<dbReference type="EMBL" id="CP017242">
    <property type="protein sequence ID" value="APO77267.1"/>
    <property type="molecule type" value="Genomic_DNA"/>
</dbReference>
<protein>
    <submittedName>
        <fullName evidence="1">Uncharacterized protein</fullName>
    </submittedName>
</protein>
<geneLocation type="plasmid" evidence="2">
    <name>prsp8c3a</name>
</geneLocation>
<sequence>MTPAAQQCRAAKAAPARHLRRFQSVSNETSISTNKGILIESFRPSFPLRKK</sequence>
<accession>A0A1L5PAM7</accession>
<proteinExistence type="predicted"/>
<keyword evidence="1" id="KW-0614">Plasmid</keyword>
<dbReference type="Proteomes" id="UP000185109">
    <property type="component" value="Plasmid pRsp8C3a"/>
</dbReference>
<evidence type="ECO:0000313" key="1">
    <source>
        <dbReference type="EMBL" id="APO77267.1"/>
    </source>
</evidence>